<name>A0ABS7D941_9BACL</name>
<dbReference type="Proteomes" id="UP000812277">
    <property type="component" value="Unassembled WGS sequence"/>
</dbReference>
<feature type="transmembrane region" description="Helical" evidence="1">
    <location>
        <begin position="103"/>
        <end position="128"/>
    </location>
</feature>
<keyword evidence="1" id="KW-0812">Transmembrane</keyword>
<feature type="transmembrane region" description="Helical" evidence="1">
    <location>
        <begin position="21"/>
        <end position="38"/>
    </location>
</feature>
<feature type="transmembrane region" description="Helical" evidence="1">
    <location>
        <begin position="175"/>
        <end position="192"/>
    </location>
</feature>
<proteinExistence type="predicted"/>
<keyword evidence="3" id="KW-1185">Reference proteome</keyword>
<accession>A0ABS7D941</accession>
<keyword evidence="1" id="KW-1133">Transmembrane helix</keyword>
<dbReference type="RefSeq" id="WP_219873620.1">
    <property type="nucleotide sequence ID" value="NZ_JAHZIJ010000012.1"/>
</dbReference>
<evidence type="ECO:0000313" key="2">
    <source>
        <dbReference type="EMBL" id="MBW7476385.1"/>
    </source>
</evidence>
<evidence type="ECO:0000256" key="1">
    <source>
        <dbReference type="SAM" id="Phobius"/>
    </source>
</evidence>
<sequence length="229" mass="25210">MLKLIGLELKKGNLGWYWKGALIATLVIIVSVGLLPYVEETESQVFSDMAGAFMAIGTFVRATFIVFAAVLVAKLIIDEYKSKTITVLFTYPINRTRLMLSKILIISVVTFLSVVISNIIVVCGFLITNHYMHYVSDPLTADFLIEETARMLLYAVSAAGMGLIPIYFGMRKKSVPATIVSSILVVAIFNSNNPGFTLSSFIAIPLAVAAIGFLFAFWSIRNIEHRDIA</sequence>
<evidence type="ECO:0000313" key="3">
    <source>
        <dbReference type="Proteomes" id="UP000812277"/>
    </source>
</evidence>
<protein>
    <submittedName>
        <fullName evidence="2">ABC transporter permease</fullName>
    </submittedName>
</protein>
<dbReference type="EMBL" id="JAHZIJ010000012">
    <property type="protein sequence ID" value="MBW7476385.1"/>
    <property type="molecule type" value="Genomic_DNA"/>
</dbReference>
<keyword evidence="1" id="KW-0472">Membrane</keyword>
<dbReference type="Pfam" id="PF12730">
    <property type="entry name" value="ABC2_membrane_4"/>
    <property type="match status" value="1"/>
</dbReference>
<reference evidence="2 3" key="1">
    <citation type="submission" date="2021-07" db="EMBL/GenBank/DDBJ databases">
        <title>Paenibacillus radiodurans sp. nov., isolated from the southeastern edge of Tengger Desert.</title>
        <authorList>
            <person name="Zhang G."/>
        </authorList>
    </citation>
    <scope>NUCLEOTIDE SEQUENCE [LARGE SCALE GENOMIC DNA]</scope>
    <source>
        <strain evidence="2 3">DT7-4</strain>
    </source>
</reference>
<organism evidence="2 3">
    <name type="scientific">Paenibacillus oenotherae</name>
    <dbReference type="NCBI Taxonomy" id="1435645"/>
    <lineage>
        <taxon>Bacteria</taxon>
        <taxon>Bacillati</taxon>
        <taxon>Bacillota</taxon>
        <taxon>Bacilli</taxon>
        <taxon>Bacillales</taxon>
        <taxon>Paenibacillaceae</taxon>
        <taxon>Paenibacillus</taxon>
    </lineage>
</organism>
<feature type="transmembrane region" description="Helical" evidence="1">
    <location>
        <begin position="198"/>
        <end position="220"/>
    </location>
</feature>
<feature type="transmembrane region" description="Helical" evidence="1">
    <location>
        <begin position="50"/>
        <end position="73"/>
    </location>
</feature>
<gene>
    <name evidence="2" type="ORF">K0T92_16755</name>
</gene>
<comment type="caution">
    <text evidence="2">The sequence shown here is derived from an EMBL/GenBank/DDBJ whole genome shotgun (WGS) entry which is preliminary data.</text>
</comment>
<feature type="transmembrane region" description="Helical" evidence="1">
    <location>
        <begin position="148"/>
        <end position="168"/>
    </location>
</feature>